<proteinExistence type="predicted"/>
<accession>A0A8S1YLJ3</accession>
<keyword evidence="1" id="KW-0472">Membrane</keyword>
<keyword evidence="1" id="KW-1133">Transmembrane helix</keyword>
<evidence type="ECO:0000313" key="3">
    <source>
        <dbReference type="Proteomes" id="UP000689195"/>
    </source>
</evidence>
<evidence type="ECO:0000256" key="1">
    <source>
        <dbReference type="SAM" id="Phobius"/>
    </source>
</evidence>
<organism evidence="2 3">
    <name type="scientific">Paramecium pentaurelia</name>
    <dbReference type="NCBI Taxonomy" id="43138"/>
    <lineage>
        <taxon>Eukaryota</taxon>
        <taxon>Sar</taxon>
        <taxon>Alveolata</taxon>
        <taxon>Ciliophora</taxon>
        <taxon>Intramacronucleata</taxon>
        <taxon>Oligohymenophorea</taxon>
        <taxon>Peniculida</taxon>
        <taxon>Parameciidae</taxon>
        <taxon>Paramecium</taxon>
    </lineage>
</organism>
<dbReference type="AlphaFoldDB" id="A0A8S1YLJ3"/>
<dbReference type="OrthoDB" id="1729737at2759"/>
<sequence length="320" mass="38149">MIFTCIEYQNENFNNTYSNKLSFLCNLQTQWLSINLLSQKFFFSFFTVSTFIQLISTYFQFQTKFKNQIRIKNQNKEKLCGQQDLQKIVSISKFSKCLLQRIAEVGNEKFSFVGDKDDINLKVIDLLENSLNYDLFDFYQQIIVFWRKIKKTNFIFKKTQNSELIVLINAQINLFDFRMNIKVLKIMNISIKQLLIGTQEMMKNQYPKKIKESQHSFVRFSKMKKSLKHQQERAHFQKKSRKDFRKEISALRIFCRQVNDGLTFTFHLKNCQKKSKISFVLQMMSSEYNKNGRNPEVLMLYPICLIKGKEEDLNNLIISS</sequence>
<comment type="caution">
    <text evidence="2">The sequence shown here is derived from an EMBL/GenBank/DDBJ whole genome shotgun (WGS) entry which is preliminary data.</text>
</comment>
<keyword evidence="3" id="KW-1185">Reference proteome</keyword>
<keyword evidence="1" id="KW-0812">Transmembrane</keyword>
<reference evidence="2" key="1">
    <citation type="submission" date="2021-01" db="EMBL/GenBank/DDBJ databases">
        <authorList>
            <consortium name="Genoscope - CEA"/>
            <person name="William W."/>
        </authorList>
    </citation>
    <scope>NUCLEOTIDE SEQUENCE</scope>
</reference>
<evidence type="ECO:0000313" key="2">
    <source>
        <dbReference type="EMBL" id="CAD8214191.1"/>
    </source>
</evidence>
<protein>
    <recommendedName>
        <fullName evidence="4">Transmembrane protein</fullName>
    </recommendedName>
</protein>
<gene>
    <name evidence="2" type="ORF">PPENT_87.1.T1990003</name>
</gene>
<evidence type="ECO:0008006" key="4">
    <source>
        <dbReference type="Google" id="ProtNLM"/>
    </source>
</evidence>
<dbReference type="EMBL" id="CAJJDO010000199">
    <property type="protein sequence ID" value="CAD8214191.1"/>
    <property type="molecule type" value="Genomic_DNA"/>
</dbReference>
<dbReference type="Proteomes" id="UP000689195">
    <property type="component" value="Unassembled WGS sequence"/>
</dbReference>
<feature type="transmembrane region" description="Helical" evidence="1">
    <location>
        <begin position="41"/>
        <end position="61"/>
    </location>
</feature>
<name>A0A8S1YLJ3_9CILI</name>